<dbReference type="GO" id="GO:0005737">
    <property type="term" value="C:cytoplasm"/>
    <property type="evidence" value="ECO:0007669"/>
    <property type="project" value="TreeGrafter"/>
</dbReference>
<dbReference type="GO" id="GO:0006805">
    <property type="term" value="P:xenobiotic metabolic process"/>
    <property type="evidence" value="ECO:0007669"/>
    <property type="project" value="TreeGrafter"/>
</dbReference>
<dbReference type="FunFam" id="1.10.630.10:FF:000036">
    <property type="entry name" value="CYtochrome P450 family"/>
    <property type="match status" value="1"/>
</dbReference>
<feature type="transmembrane region" description="Helical" evidence="9">
    <location>
        <begin position="6"/>
        <end position="22"/>
    </location>
</feature>
<evidence type="ECO:0000313" key="10">
    <source>
        <dbReference type="EMBL" id="KFM58273.1"/>
    </source>
</evidence>
<keyword evidence="9" id="KW-1133">Transmembrane helix</keyword>
<proteinExistence type="inferred from homology"/>
<dbReference type="OrthoDB" id="6507093at2759"/>
<dbReference type="GO" id="GO:0016712">
    <property type="term" value="F:oxidoreductase activity, acting on paired donors, with incorporation or reduction of molecular oxygen, reduced flavin or flavoprotein as one donor, and incorporation of one atom of oxygen"/>
    <property type="evidence" value="ECO:0007669"/>
    <property type="project" value="TreeGrafter"/>
</dbReference>
<keyword evidence="9" id="KW-0472">Membrane</keyword>
<dbReference type="PRINTS" id="PR00463">
    <property type="entry name" value="EP450I"/>
</dbReference>
<keyword evidence="3 7" id="KW-0479">Metal-binding</keyword>
<dbReference type="PANTHER" id="PTHR24300">
    <property type="entry name" value="CYTOCHROME P450 508A4-RELATED"/>
    <property type="match status" value="1"/>
</dbReference>
<protein>
    <submittedName>
        <fullName evidence="10">Cytochrome P450 18a1</fullName>
    </submittedName>
</protein>
<dbReference type="OMA" id="RFMKEDM"/>
<dbReference type="STRING" id="407821.A0A087SZI4"/>
<feature type="non-terminal residue" evidence="10">
    <location>
        <position position="490"/>
    </location>
</feature>
<dbReference type="InterPro" id="IPR036396">
    <property type="entry name" value="Cyt_P450_sf"/>
</dbReference>
<evidence type="ECO:0000256" key="6">
    <source>
        <dbReference type="ARBA" id="ARBA00023033"/>
    </source>
</evidence>
<organism evidence="10 11">
    <name type="scientific">Stegodyphus mimosarum</name>
    <name type="common">African social velvet spider</name>
    <dbReference type="NCBI Taxonomy" id="407821"/>
    <lineage>
        <taxon>Eukaryota</taxon>
        <taxon>Metazoa</taxon>
        <taxon>Ecdysozoa</taxon>
        <taxon>Arthropoda</taxon>
        <taxon>Chelicerata</taxon>
        <taxon>Arachnida</taxon>
        <taxon>Araneae</taxon>
        <taxon>Araneomorphae</taxon>
        <taxon>Entelegynae</taxon>
        <taxon>Eresoidea</taxon>
        <taxon>Eresidae</taxon>
        <taxon>Stegodyphus</taxon>
    </lineage>
</organism>
<evidence type="ECO:0000256" key="1">
    <source>
        <dbReference type="ARBA" id="ARBA00001971"/>
    </source>
</evidence>
<dbReference type="Gene3D" id="1.10.630.10">
    <property type="entry name" value="Cytochrome P450"/>
    <property type="match status" value="1"/>
</dbReference>
<dbReference type="GO" id="GO:0006082">
    <property type="term" value="P:organic acid metabolic process"/>
    <property type="evidence" value="ECO:0007669"/>
    <property type="project" value="TreeGrafter"/>
</dbReference>
<dbReference type="InterPro" id="IPR002401">
    <property type="entry name" value="Cyt_P450_E_grp-I"/>
</dbReference>
<evidence type="ECO:0000256" key="2">
    <source>
        <dbReference type="ARBA" id="ARBA00010617"/>
    </source>
</evidence>
<dbReference type="EMBL" id="KK112683">
    <property type="protein sequence ID" value="KFM58273.1"/>
    <property type="molecule type" value="Genomic_DNA"/>
</dbReference>
<dbReference type="InterPro" id="IPR017972">
    <property type="entry name" value="Cyt_P450_CS"/>
</dbReference>
<comment type="similarity">
    <text evidence="2 8">Belongs to the cytochrome P450 family.</text>
</comment>
<evidence type="ECO:0000256" key="4">
    <source>
        <dbReference type="ARBA" id="ARBA00023002"/>
    </source>
</evidence>
<keyword evidence="4 8" id="KW-0560">Oxidoreductase</keyword>
<evidence type="ECO:0000256" key="3">
    <source>
        <dbReference type="ARBA" id="ARBA00022723"/>
    </source>
</evidence>
<reference evidence="10 11" key="1">
    <citation type="submission" date="2013-11" db="EMBL/GenBank/DDBJ databases">
        <title>Genome sequencing of Stegodyphus mimosarum.</title>
        <authorList>
            <person name="Bechsgaard J."/>
        </authorList>
    </citation>
    <scope>NUCLEOTIDE SEQUENCE [LARGE SCALE GENOMIC DNA]</scope>
</reference>
<evidence type="ECO:0000313" key="11">
    <source>
        <dbReference type="Proteomes" id="UP000054359"/>
    </source>
</evidence>
<dbReference type="AlphaFoldDB" id="A0A087SZI4"/>
<evidence type="ECO:0000256" key="8">
    <source>
        <dbReference type="RuleBase" id="RU000461"/>
    </source>
</evidence>
<sequence length="490" mass="56492">METTTLIFITVLIALVCLLLLWRKREKKPLPGPTGLPLVGYLPFMTKKPYAKLQELAKIYGPIYRIQLGSYSVVVLCDFQSIKDAFADDVFMGRPLDIPFELSEETLRTGAILGMPWKEQRRFSLHMFRDLGFGKTRMEEHIKEEILELLQRIEDYHGSPIKVAELLAPSMSNNITSLIFGKRLKLDDPRRQKLDKLINEVGRLAGALSWQMFFPWLRAFVSFFNLGNKAKLSRCLLEMKAFVRKEMEEHEKTLDPNNIRDFMDGYLLEIKKKANDPDTSFTKEVLTDLSRAFFGAGSDTVRVSVEWTLLLCAAFPEVQKKVQKEIDDVIGRERFPTRADHLQMPYTEAVILEMSRLKTVLPMNLMRLALKDTELNGYFIPKHSRVLAVIYAIHHDEKLWGKDTEVFRPERFLSEDGKKVIKPEYFIPFSIGKRSCVGKALAETEVFIYVAAILQKFNVSVPPGKEVDLEGFLGLTYQPKKQELIFKLRQ</sequence>
<dbReference type="InterPro" id="IPR050182">
    <property type="entry name" value="Cytochrome_P450_fam2"/>
</dbReference>
<dbReference type="SUPFAM" id="SSF48264">
    <property type="entry name" value="Cytochrome P450"/>
    <property type="match status" value="1"/>
</dbReference>
<evidence type="ECO:0000256" key="7">
    <source>
        <dbReference type="PIRSR" id="PIRSR602401-1"/>
    </source>
</evidence>
<comment type="cofactor">
    <cofactor evidence="1 7">
        <name>heme</name>
        <dbReference type="ChEBI" id="CHEBI:30413"/>
    </cofactor>
</comment>
<dbReference type="PROSITE" id="PS00086">
    <property type="entry name" value="CYTOCHROME_P450"/>
    <property type="match status" value="1"/>
</dbReference>
<dbReference type="PANTHER" id="PTHR24300:SF375">
    <property type="entry name" value="CYTOCHROME P450 FAMILY"/>
    <property type="match status" value="1"/>
</dbReference>
<feature type="binding site" description="axial binding residue" evidence="7">
    <location>
        <position position="436"/>
    </location>
    <ligand>
        <name>heme</name>
        <dbReference type="ChEBI" id="CHEBI:30413"/>
    </ligand>
    <ligandPart>
        <name>Fe</name>
        <dbReference type="ChEBI" id="CHEBI:18248"/>
    </ligandPart>
</feature>
<keyword evidence="9" id="KW-0812">Transmembrane</keyword>
<dbReference type="GO" id="GO:0005506">
    <property type="term" value="F:iron ion binding"/>
    <property type="evidence" value="ECO:0007669"/>
    <property type="project" value="InterPro"/>
</dbReference>
<keyword evidence="5 7" id="KW-0408">Iron</keyword>
<evidence type="ECO:0000256" key="5">
    <source>
        <dbReference type="ARBA" id="ARBA00023004"/>
    </source>
</evidence>
<dbReference type="PRINTS" id="PR00385">
    <property type="entry name" value="P450"/>
</dbReference>
<dbReference type="Pfam" id="PF00067">
    <property type="entry name" value="p450"/>
    <property type="match status" value="1"/>
</dbReference>
<name>A0A087SZI4_STEMI</name>
<accession>A0A087SZI4</accession>
<dbReference type="InterPro" id="IPR001128">
    <property type="entry name" value="Cyt_P450"/>
</dbReference>
<evidence type="ECO:0000256" key="9">
    <source>
        <dbReference type="SAM" id="Phobius"/>
    </source>
</evidence>
<dbReference type="GO" id="GO:0020037">
    <property type="term" value="F:heme binding"/>
    <property type="evidence" value="ECO:0007669"/>
    <property type="project" value="InterPro"/>
</dbReference>
<keyword evidence="11" id="KW-1185">Reference proteome</keyword>
<keyword evidence="7 8" id="KW-0349">Heme</keyword>
<keyword evidence="6 8" id="KW-0503">Monooxygenase</keyword>
<gene>
    <name evidence="10" type="ORF">X975_06076</name>
</gene>
<dbReference type="Proteomes" id="UP000054359">
    <property type="component" value="Unassembled WGS sequence"/>
</dbReference>